<dbReference type="STRING" id="1432307.W9CUB3"/>
<evidence type="ECO:0000256" key="16">
    <source>
        <dbReference type="SAM" id="MobiDB-lite"/>
    </source>
</evidence>
<evidence type="ECO:0000256" key="12">
    <source>
        <dbReference type="ARBA" id="ARBA00023242"/>
    </source>
</evidence>
<proteinExistence type="inferred from homology"/>
<evidence type="ECO:0000256" key="2">
    <source>
        <dbReference type="ARBA" id="ARBA00012832"/>
    </source>
</evidence>
<evidence type="ECO:0000256" key="7">
    <source>
        <dbReference type="ARBA" id="ARBA00022771"/>
    </source>
</evidence>
<keyword evidence="7 14" id="KW-0863">Zinc-finger</keyword>
<dbReference type="EMBL" id="AYSA01000051">
    <property type="protein sequence ID" value="ESZ98174.1"/>
    <property type="molecule type" value="Genomic_DNA"/>
</dbReference>
<evidence type="ECO:0000256" key="1">
    <source>
        <dbReference type="ARBA" id="ARBA00001947"/>
    </source>
</evidence>
<dbReference type="PANTHER" id="PTHR10890">
    <property type="entry name" value="CYSTEINYL-TRNA SYNTHETASE"/>
    <property type="match status" value="1"/>
</dbReference>
<dbReference type="PANTHER" id="PTHR10890:SF3">
    <property type="entry name" value="CYSTEINE--TRNA LIGASE, CYTOPLASMIC"/>
    <property type="match status" value="1"/>
</dbReference>
<feature type="compositionally biased region" description="Low complexity" evidence="16">
    <location>
        <begin position="923"/>
        <end position="938"/>
    </location>
</feature>
<feature type="compositionally biased region" description="Basic and acidic residues" evidence="16">
    <location>
        <begin position="282"/>
        <end position="293"/>
    </location>
</feature>
<evidence type="ECO:0000256" key="8">
    <source>
        <dbReference type="ARBA" id="ARBA00022833"/>
    </source>
</evidence>
<dbReference type="FunFam" id="3.30.160.60:FF:000446">
    <property type="entry name" value="Zinc finger protein"/>
    <property type="match status" value="1"/>
</dbReference>
<evidence type="ECO:0000256" key="3">
    <source>
        <dbReference type="ARBA" id="ARBA00022598"/>
    </source>
</evidence>
<dbReference type="InterPro" id="IPR024909">
    <property type="entry name" value="Cys-tRNA/MSH_ligase"/>
</dbReference>
<name>W9CUB3_SCLBF</name>
<organism evidence="18 19">
    <name type="scientific">Sclerotinia borealis (strain F-4128)</name>
    <dbReference type="NCBI Taxonomy" id="1432307"/>
    <lineage>
        <taxon>Eukaryota</taxon>
        <taxon>Fungi</taxon>
        <taxon>Dikarya</taxon>
        <taxon>Ascomycota</taxon>
        <taxon>Pezizomycotina</taxon>
        <taxon>Leotiomycetes</taxon>
        <taxon>Helotiales</taxon>
        <taxon>Sclerotiniaceae</taxon>
        <taxon>Sclerotinia</taxon>
    </lineage>
</organism>
<comment type="cofactor">
    <cofactor evidence="1">
        <name>Zn(2+)</name>
        <dbReference type="ChEBI" id="CHEBI:29105"/>
    </cofactor>
</comment>
<evidence type="ECO:0000256" key="13">
    <source>
        <dbReference type="ARBA" id="ARBA00031499"/>
    </source>
</evidence>
<dbReference type="GO" id="GO:0006423">
    <property type="term" value="P:cysteinyl-tRNA aminoacylation"/>
    <property type="evidence" value="ECO:0007669"/>
    <property type="project" value="InterPro"/>
</dbReference>
<dbReference type="OrthoDB" id="438179at2759"/>
<evidence type="ECO:0000259" key="17">
    <source>
        <dbReference type="PROSITE" id="PS50157"/>
    </source>
</evidence>
<dbReference type="HAMAP" id="MF_00041">
    <property type="entry name" value="Cys_tRNA_synth"/>
    <property type="match status" value="1"/>
</dbReference>
<evidence type="ECO:0000313" key="18">
    <source>
        <dbReference type="EMBL" id="ESZ98174.1"/>
    </source>
</evidence>
<dbReference type="FunFam" id="3.30.160.60:FF:000100">
    <property type="entry name" value="Zinc finger 45-like"/>
    <property type="match status" value="1"/>
</dbReference>
<keyword evidence="8" id="KW-0862">Zinc</keyword>
<dbReference type="FunFam" id="3.40.50.620:FF:000186">
    <property type="entry name" value="Putative Cysteinyl-tRNA synthetase"/>
    <property type="match status" value="1"/>
</dbReference>
<keyword evidence="9" id="KW-0067">ATP-binding</keyword>
<dbReference type="InterPro" id="IPR036236">
    <property type="entry name" value="Znf_C2H2_sf"/>
</dbReference>
<dbReference type="InterPro" id="IPR014729">
    <property type="entry name" value="Rossmann-like_a/b/a_fold"/>
</dbReference>
<keyword evidence="19" id="KW-1185">Reference proteome</keyword>
<dbReference type="InterPro" id="IPR009080">
    <property type="entry name" value="tRNAsynth_Ia_anticodon-bd"/>
</dbReference>
<keyword evidence="3" id="KW-0436">Ligase</keyword>
<feature type="domain" description="C2H2-type" evidence="17">
    <location>
        <begin position="862"/>
        <end position="884"/>
    </location>
</feature>
<dbReference type="Gene3D" id="1.20.120.1910">
    <property type="entry name" value="Cysteine-tRNA ligase, C-terminal anti-codon recognition domain"/>
    <property type="match status" value="1"/>
</dbReference>
<dbReference type="InterPro" id="IPR007219">
    <property type="entry name" value="XnlR_reg_dom"/>
</dbReference>
<evidence type="ECO:0000313" key="19">
    <source>
        <dbReference type="Proteomes" id="UP000019487"/>
    </source>
</evidence>
<accession>W9CUB3</accession>
<evidence type="ECO:0000256" key="11">
    <source>
        <dbReference type="ARBA" id="ARBA00023146"/>
    </source>
</evidence>
<dbReference type="GO" id="GO:0008270">
    <property type="term" value="F:zinc ion binding"/>
    <property type="evidence" value="ECO:0007669"/>
    <property type="project" value="UniProtKB-KW"/>
</dbReference>
<feature type="compositionally biased region" description="Acidic residues" evidence="16">
    <location>
        <begin position="1080"/>
        <end position="1089"/>
    </location>
</feature>
<feature type="region of interest" description="Disordered" evidence="16">
    <location>
        <begin position="905"/>
        <end position="945"/>
    </location>
</feature>
<dbReference type="CDD" id="cd00672">
    <property type="entry name" value="CysRS_core"/>
    <property type="match status" value="1"/>
</dbReference>
<dbReference type="Gene3D" id="3.30.160.60">
    <property type="entry name" value="Classic Zinc Finger"/>
    <property type="match status" value="2"/>
</dbReference>
<dbReference type="InterPro" id="IPR015803">
    <property type="entry name" value="Cys-tRNA-ligase"/>
</dbReference>
<dbReference type="SMART" id="SM00355">
    <property type="entry name" value="ZnF_C2H2"/>
    <property type="match status" value="2"/>
</dbReference>
<dbReference type="CDD" id="cd12148">
    <property type="entry name" value="fungal_TF_MHR"/>
    <property type="match status" value="1"/>
</dbReference>
<dbReference type="GO" id="GO:0003677">
    <property type="term" value="F:DNA binding"/>
    <property type="evidence" value="ECO:0007669"/>
    <property type="project" value="InterPro"/>
</dbReference>
<dbReference type="Pfam" id="PF04082">
    <property type="entry name" value="Fungal_trans"/>
    <property type="match status" value="1"/>
</dbReference>
<dbReference type="InterPro" id="IPR032678">
    <property type="entry name" value="tRNA-synt_1_cat_dom"/>
</dbReference>
<dbReference type="EC" id="6.1.1.16" evidence="2"/>
<feature type="compositionally biased region" description="Basic residues" evidence="16">
    <location>
        <begin position="907"/>
        <end position="916"/>
    </location>
</feature>
<evidence type="ECO:0000256" key="5">
    <source>
        <dbReference type="ARBA" id="ARBA00022737"/>
    </source>
</evidence>
<comment type="caution">
    <text evidence="18">The sequence shown here is derived from an EMBL/GenBank/DDBJ whole genome shotgun (WGS) entry which is preliminary data.</text>
</comment>
<dbReference type="Pfam" id="PF00096">
    <property type="entry name" value="zf-C2H2"/>
    <property type="match status" value="2"/>
</dbReference>
<dbReference type="SUPFAM" id="SSF52374">
    <property type="entry name" value="Nucleotidylyl transferase"/>
    <property type="match status" value="1"/>
</dbReference>
<gene>
    <name evidence="18" type="ORF">SBOR_1443</name>
</gene>
<evidence type="ECO:0000256" key="6">
    <source>
        <dbReference type="ARBA" id="ARBA00022741"/>
    </source>
</evidence>
<dbReference type="Proteomes" id="UP000019487">
    <property type="component" value="Unassembled WGS sequence"/>
</dbReference>
<keyword evidence="15" id="KW-0175">Coiled coil</keyword>
<dbReference type="GO" id="GO:0005737">
    <property type="term" value="C:cytoplasm"/>
    <property type="evidence" value="ECO:0007669"/>
    <property type="project" value="TreeGrafter"/>
</dbReference>
<dbReference type="PROSITE" id="PS00028">
    <property type="entry name" value="ZINC_FINGER_C2H2_1"/>
    <property type="match status" value="1"/>
</dbReference>
<dbReference type="InterPro" id="IPR013087">
    <property type="entry name" value="Znf_C2H2_type"/>
</dbReference>
<dbReference type="Pfam" id="PF01406">
    <property type="entry name" value="tRNA-synt_1e"/>
    <property type="match status" value="1"/>
</dbReference>
<sequence>MDQLKVHNSLKPGGPVPFVPIEKGKVSWYVCGPTVYDHSHLGHARNYVSTDIIRRIMKDYFGFELNFVMNITDVDDKIILKARRQKLLELEKSKTYTEPELAKLAAEAFQSYATANLPELLKAGTQLTPSNYAERRDTAYGNVLAGRTLTGEGKPGDAEAKMKMHINNLSLAAQAIQQEEIFGGADEILLPYLDSLYKDSIDAKDHTIFTNVTQYWEDQFMEDMDALNVMRPDVITRVTTYVPKIAIFVEKIIQKGFAYETDGSVYFDITAFERAGNPYARLRPESKNDKALQEEGEGSLSKNLGGKRGAGDFALWKKSKAGEPSWPSPWGEGRPGWHIECSVMASDVLGSKMDIHSGGIDLAFPHHDNELAQSEAYFCEHEHGPHEWVNYFLHMGHLSIAGSKMSKSLKNFQTIRDALTIDYTPRSMRIVFLMGRWNDGVEISPDMRLMADAWEATINNFFVNVKSLIIEAGNSTSVEDLKALSIHPELQTALDKAQADLQTALTESFDTPRAMLILQELVKESNVHIGSQKSDLDIQGLEKVARWITKILGIFGLDANATAPYNGLGWASTSVDSNHTPVQIVAPYSEVFKQVKQEIEGLSLHSETLDKLLATDVDSEFASLVSCGTKDQEALALPYIRAVAKTRDELRQLAPTSDHKKHILSLSDRIRDNDLTNLGVYLDDRSDGQGSLIKFIPKEELLAQKEEKAAREREKAAQKEAAKLARERMEEQKLEKAKLSPVDMFKDDRFSAWDVDGIPTKTKDGEDVLKSALKKLRKDWEKQKKAHEDWKAKAQSQLVMDNDPVPVALYEIAPNSNFIGTAVNTSKSGSSGTGTSSTCLRRGSPNPPPPLAAKSSEAGNRFQCPQCPKNFSRIENLTRHQANHDEVGKFPCAVCKKRFTRSDLLSRHRRIHKRGGTPRPHVTPQSTSPSPSEPQPISNLVHPDEKSIPINHAFETSLPPSMQYRGGRHDTLPPIQEALYSDSRSPLTPSQGLSSLVEAALAPPPFDNELRVPENFNSNTWDGFMPYNDAPSVFMGSYDADISWTLDYFSQDSWSNMDVDFGFGGPDFVKSDLSGQSNDLDAEGDEEDWPDKVSRLESPPRWGPRTIPRLGPESWHAVAQEARAISFTVGPRQQVNDVLRSALLGMLQIELPAHSGDTLRILDNVFTLFNLLLAGAWGGSKKMFEFAEGVRGILITAGRRARLLDCRPMSRVQLDPSSLPRSSPQEIEWFSWVETEKRKRLGLSIYILDCQYATLFNVQPCISRAETTNCVFPCPERHWEAPSPQAWKMLLGPADIPPATYYLHALNGILLHKWTKPPPPVIPTTIFGKTLLLYAVHTLIFDWRTSVSMLNPTGLMGTMGNHALDMGAGLLSRRRWLMDALDSWTECYGASSGEPSVAGRLLCALGYVSLDVSLSDVHLMAGRSSSRQDCDFAAVNLRYWANSDIVGSTMRNVYEMLNLSEECIRQRDGSDGDGILGTMGMSGSGPEEASYEIAVCLFTGGLVCWVYKELRTGLGDMEREEVMEGIRRAGRGLRGMGCWRMGEMFGRILAGFEV</sequence>
<feature type="domain" description="C2H2-type" evidence="17">
    <location>
        <begin position="890"/>
        <end position="912"/>
    </location>
</feature>
<dbReference type="GO" id="GO:0004817">
    <property type="term" value="F:cysteine-tRNA ligase activity"/>
    <property type="evidence" value="ECO:0007669"/>
    <property type="project" value="UniProtKB-EC"/>
</dbReference>
<keyword evidence="11 18" id="KW-0030">Aminoacyl-tRNA synthetase</keyword>
<evidence type="ECO:0000256" key="15">
    <source>
        <dbReference type="SAM" id="Coils"/>
    </source>
</evidence>
<keyword evidence="5" id="KW-0677">Repeat</keyword>
<evidence type="ECO:0000256" key="14">
    <source>
        <dbReference type="PROSITE-ProRule" id="PRU00042"/>
    </source>
</evidence>
<dbReference type="SUPFAM" id="SSF47323">
    <property type="entry name" value="Anticodon-binding domain of a subclass of class I aminoacyl-tRNA synthetases"/>
    <property type="match status" value="1"/>
</dbReference>
<dbReference type="PRINTS" id="PR00983">
    <property type="entry name" value="TRNASYNTHCYS"/>
</dbReference>
<feature type="coiled-coil region" evidence="15">
    <location>
        <begin position="702"/>
        <end position="737"/>
    </location>
</feature>
<feature type="region of interest" description="Disordered" evidence="16">
    <location>
        <begin position="823"/>
        <end position="860"/>
    </location>
</feature>
<dbReference type="HOGENOM" id="CLU_246243_0_0_1"/>
<keyword evidence="6" id="KW-0547">Nucleotide-binding</keyword>
<feature type="region of interest" description="Disordered" evidence="16">
    <location>
        <begin position="1072"/>
        <end position="1107"/>
    </location>
</feature>
<evidence type="ECO:0000256" key="10">
    <source>
        <dbReference type="ARBA" id="ARBA00022917"/>
    </source>
</evidence>
<dbReference type="PROSITE" id="PS50157">
    <property type="entry name" value="ZINC_FINGER_C2H2_2"/>
    <property type="match status" value="2"/>
</dbReference>
<evidence type="ECO:0000256" key="4">
    <source>
        <dbReference type="ARBA" id="ARBA00022723"/>
    </source>
</evidence>
<dbReference type="Gene3D" id="3.40.50.620">
    <property type="entry name" value="HUPs"/>
    <property type="match status" value="2"/>
</dbReference>
<protein>
    <recommendedName>
        <fullName evidence="2">cysteine--tRNA ligase</fullName>
        <ecNumber evidence="2">6.1.1.16</ecNumber>
    </recommendedName>
    <alternativeName>
        <fullName evidence="13">Cysteinyl-tRNA synthetase</fullName>
    </alternativeName>
</protein>
<feature type="compositionally biased region" description="Low complexity" evidence="16">
    <location>
        <begin position="825"/>
        <end position="838"/>
    </location>
</feature>
<dbReference type="NCBIfam" id="TIGR00435">
    <property type="entry name" value="cysS"/>
    <property type="match status" value="1"/>
</dbReference>
<dbReference type="GO" id="GO:0006351">
    <property type="term" value="P:DNA-templated transcription"/>
    <property type="evidence" value="ECO:0007669"/>
    <property type="project" value="InterPro"/>
</dbReference>
<evidence type="ECO:0000256" key="9">
    <source>
        <dbReference type="ARBA" id="ARBA00022840"/>
    </source>
</evidence>
<reference evidence="18 19" key="1">
    <citation type="journal article" date="2014" name="Genome Announc.">
        <title>Draft genome sequence of Sclerotinia borealis, a psychrophilic plant pathogenic fungus.</title>
        <authorList>
            <person name="Mardanov A.V."/>
            <person name="Beletsky A.V."/>
            <person name="Kadnikov V.V."/>
            <person name="Ignatov A.N."/>
            <person name="Ravin N.V."/>
        </authorList>
    </citation>
    <scope>NUCLEOTIDE SEQUENCE [LARGE SCALE GENOMIC DNA]</scope>
    <source>
        <strain evidence="19">F-4157</strain>
    </source>
</reference>
<keyword evidence="12" id="KW-0539">Nucleus</keyword>
<dbReference type="GO" id="GO:0005524">
    <property type="term" value="F:ATP binding"/>
    <property type="evidence" value="ECO:0007669"/>
    <property type="project" value="UniProtKB-KW"/>
</dbReference>
<feature type="region of interest" description="Disordered" evidence="16">
    <location>
        <begin position="282"/>
        <end position="306"/>
    </location>
</feature>
<keyword evidence="4" id="KW-0479">Metal-binding</keyword>
<keyword evidence="10" id="KW-0648">Protein biosynthesis</keyword>
<dbReference type="SUPFAM" id="SSF57667">
    <property type="entry name" value="beta-beta-alpha zinc fingers"/>
    <property type="match status" value="1"/>
</dbReference>